<feature type="domain" description="ResB-like" evidence="8">
    <location>
        <begin position="350"/>
        <end position="424"/>
    </location>
</feature>
<proteinExistence type="predicted"/>
<feature type="transmembrane region" description="Helical" evidence="6">
    <location>
        <begin position="971"/>
        <end position="991"/>
    </location>
</feature>
<feature type="transmembrane region" description="Helical" evidence="6">
    <location>
        <begin position="436"/>
        <end position="454"/>
    </location>
</feature>
<name>A0ABR7VDL8_9FLAO</name>
<dbReference type="EMBL" id="JABTCG010000005">
    <property type="protein sequence ID" value="MBD0851735.1"/>
    <property type="molecule type" value="Genomic_DNA"/>
</dbReference>
<dbReference type="InterPro" id="IPR007816">
    <property type="entry name" value="ResB-like_domain"/>
</dbReference>
<evidence type="ECO:0000313" key="9">
    <source>
        <dbReference type="EMBL" id="MBD0851735.1"/>
    </source>
</evidence>
<dbReference type="PANTHER" id="PTHR30071">
    <property type="entry name" value="HEME EXPORTER PROTEIN C"/>
    <property type="match status" value="1"/>
</dbReference>
<dbReference type="Pfam" id="PF05140">
    <property type="entry name" value="ResB"/>
    <property type="match status" value="2"/>
</dbReference>
<evidence type="ECO:0000256" key="3">
    <source>
        <dbReference type="ARBA" id="ARBA00022748"/>
    </source>
</evidence>
<sequence length="1038" mass="117870">MKNILAKFLKFVTPLFNTRAAGLYLLLFAAAIGTATFIENDFGTSAAQKVIYKSWWFELLLVLFALTIINNIFKFRMVQQKKWPLLLFHSAIIIILIGAGVTRYFSFEGIMHIRENGTANSFLSSNAFLKFKVDKNDKTYEFDEPVLFASLGNNDWKGEYLIDGDLITIDVKEFIPNPKQVLTESIDGKPTLQIVVSGTNGREEYYINQGQTKRIKNIIYNFQDTRLPDAINLVFRNDSLLFSTNKTLTRMTMATQKKDTIYPSESYNPLVLRSLYSDGINNFVVSDFKKEGRVYIKSEDSKVRNESITALLLDIAVSGTNKEAYVYGSRGTEGRPQPLNFDALNLVVSYGAKEITVPFQIKLNEFILEKYPGTNSAASYASEVTLVDDSKNVKMDYRIFMNNILDYGGYRFFQSSFDKDEKGTYLSVNHDFWGTWISYLGYALLTLGMVWTFFSKNTRFYQVTQKIKKVRAKSSTFVVFLFLSSSFALAQSPTFVEKTVDVEHANAFSELVVQDFKGRMKPVHTLSREIMRKLARKERMYDLTADQILLSIFVNKQDWYKAGIIKLGKHKDIHKALSVAGDYASYADFFDTNGEYKLRDEVRRVYGLEPIDRGVYEKELLKIDERVNILNMVFSGSLLKIIPNPDDPNNTWLSNAAHRHSPDDGHNHDGVGDRFFNSYTEALKAGIENNDYAQANLLLNELKEYQDKNGGEIMPSPSKINAEILLNKMNVFTRLGLFYMLLGIAFLFFLFLSVFKPKVNLQKVYLVLFSLVILGFVLHTIGLGLRWYVSGRAPWSNGYESMIYIAWTSTLAGILFTRKSFGGLAATMVLAATILLVSTLSFLDPEITPLVPVLKSYWLTIHVSLIAGSYGFLMLGAIIGLINLILLIFLKESNKKRVKRIVQEMTYISELTLIGGLFMVSIGTYLGGVWANESWGRYWGWDAKETWALVTILVYAFILHMRLIPKLTGLFAYNVATIFGLASVIMTYYGVNYYLSGLHSYATGDPIPIPSWVYVVVVSIIAISLLAYFKRRKFPVIS</sequence>
<dbReference type="InterPro" id="IPR045062">
    <property type="entry name" value="Cyt_c_biogenesis_CcsA/CcmC"/>
</dbReference>
<feature type="transmembrane region" description="Helical" evidence="6">
    <location>
        <begin position="1011"/>
        <end position="1029"/>
    </location>
</feature>
<evidence type="ECO:0000259" key="8">
    <source>
        <dbReference type="Pfam" id="PF05140"/>
    </source>
</evidence>
<evidence type="ECO:0000256" key="6">
    <source>
        <dbReference type="SAM" id="Phobius"/>
    </source>
</evidence>
<feature type="transmembrane region" description="Helical" evidence="6">
    <location>
        <begin position="475"/>
        <end position="496"/>
    </location>
</feature>
<dbReference type="PANTHER" id="PTHR30071:SF1">
    <property type="entry name" value="CYTOCHROME B_B6 PROTEIN-RELATED"/>
    <property type="match status" value="1"/>
</dbReference>
<protein>
    <submittedName>
        <fullName evidence="9">Cytochrome c biogenesis protein CcsA</fullName>
    </submittedName>
</protein>
<keyword evidence="5 6" id="KW-0472">Membrane</keyword>
<reference evidence="9 10" key="1">
    <citation type="submission" date="2020-05" db="EMBL/GenBank/DDBJ databases">
        <title>The draft genome sequence of Maribacter arenosus CAU 1321.</title>
        <authorList>
            <person name="Mu L."/>
        </authorList>
    </citation>
    <scope>NUCLEOTIDE SEQUENCE [LARGE SCALE GENOMIC DNA]</scope>
    <source>
        <strain evidence="9 10">CAU 1321</strain>
    </source>
</reference>
<evidence type="ECO:0000256" key="1">
    <source>
        <dbReference type="ARBA" id="ARBA00004141"/>
    </source>
</evidence>
<dbReference type="Proteomes" id="UP000598350">
    <property type="component" value="Unassembled WGS sequence"/>
</dbReference>
<feature type="domain" description="Cytochrome c assembly protein" evidence="7">
    <location>
        <begin position="795"/>
        <end position="999"/>
    </location>
</feature>
<dbReference type="RefSeq" id="WP_188314866.1">
    <property type="nucleotide sequence ID" value="NZ_JABTCG010000005.1"/>
</dbReference>
<keyword evidence="2 6" id="KW-0812">Transmembrane</keyword>
<evidence type="ECO:0000256" key="5">
    <source>
        <dbReference type="ARBA" id="ARBA00023136"/>
    </source>
</evidence>
<keyword evidence="3" id="KW-0201">Cytochrome c-type biogenesis</keyword>
<feature type="transmembrane region" description="Helical" evidence="6">
    <location>
        <begin position="85"/>
        <end position="105"/>
    </location>
</feature>
<keyword evidence="4 6" id="KW-1133">Transmembrane helix</keyword>
<feature type="transmembrane region" description="Helical" evidence="6">
    <location>
        <begin position="801"/>
        <end position="817"/>
    </location>
</feature>
<feature type="transmembrane region" description="Helical" evidence="6">
    <location>
        <begin position="946"/>
        <end position="964"/>
    </location>
</feature>
<feature type="transmembrane region" description="Helical" evidence="6">
    <location>
        <begin position="731"/>
        <end position="752"/>
    </location>
</feature>
<feature type="transmembrane region" description="Helical" evidence="6">
    <location>
        <begin position="764"/>
        <end position="789"/>
    </location>
</feature>
<feature type="transmembrane region" description="Helical" evidence="6">
    <location>
        <begin position="21"/>
        <end position="38"/>
    </location>
</feature>
<feature type="transmembrane region" description="Helical" evidence="6">
    <location>
        <begin position="50"/>
        <end position="73"/>
    </location>
</feature>
<feature type="domain" description="ResB-like" evidence="8">
    <location>
        <begin position="82"/>
        <end position="135"/>
    </location>
</feature>
<comment type="caution">
    <text evidence="9">The sequence shown here is derived from an EMBL/GenBank/DDBJ whole genome shotgun (WGS) entry which is preliminary data.</text>
</comment>
<gene>
    <name evidence="9" type="primary">ccsA</name>
    <name evidence="9" type="ORF">HPE63_13725</name>
</gene>
<feature type="transmembrane region" description="Helical" evidence="6">
    <location>
        <begin position="911"/>
        <end position="931"/>
    </location>
</feature>
<feature type="transmembrane region" description="Helical" evidence="6">
    <location>
        <begin position="863"/>
        <end position="890"/>
    </location>
</feature>
<comment type="subcellular location">
    <subcellularLocation>
        <location evidence="1">Membrane</location>
        <topology evidence="1">Multi-pass membrane protein</topology>
    </subcellularLocation>
</comment>
<dbReference type="InterPro" id="IPR002541">
    <property type="entry name" value="Cyt_c_assembly"/>
</dbReference>
<organism evidence="9 10">
    <name type="scientific">Maribacter arenosus</name>
    <dbReference type="NCBI Taxonomy" id="1854708"/>
    <lineage>
        <taxon>Bacteria</taxon>
        <taxon>Pseudomonadati</taxon>
        <taxon>Bacteroidota</taxon>
        <taxon>Flavobacteriia</taxon>
        <taxon>Flavobacteriales</taxon>
        <taxon>Flavobacteriaceae</taxon>
        <taxon>Maribacter</taxon>
    </lineage>
</organism>
<accession>A0ABR7VDL8</accession>
<feature type="transmembrane region" description="Helical" evidence="6">
    <location>
        <begin position="824"/>
        <end position="843"/>
    </location>
</feature>
<keyword evidence="10" id="KW-1185">Reference proteome</keyword>
<dbReference type="Pfam" id="PF01578">
    <property type="entry name" value="Cytochrom_C_asm"/>
    <property type="match status" value="1"/>
</dbReference>
<evidence type="ECO:0000259" key="7">
    <source>
        <dbReference type="Pfam" id="PF01578"/>
    </source>
</evidence>
<evidence type="ECO:0000256" key="4">
    <source>
        <dbReference type="ARBA" id="ARBA00022989"/>
    </source>
</evidence>
<evidence type="ECO:0000256" key="2">
    <source>
        <dbReference type="ARBA" id="ARBA00022692"/>
    </source>
</evidence>
<evidence type="ECO:0000313" key="10">
    <source>
        <dbReference type="Proteomes" id="UP000598350"/>
    </source>
</evidence>